<protein>
    <recommendedName>
        <fullName evidence="9">Cytochrome b561 bacterial/Ni-hydrogenase domain-containing protein</fullName>
    </recommendedName>
</protein>
<feature type="transmembrane region" description="Helical" evidence="7">
    <location>
        <begin position="540"/>
        <end position="559"/>
    </location>
</feature>
<feature type="transmembrane region" description="Helical" evidence="7">
    <location>
        <begin position="579"/>
        <end position="599"/>
    </location>
</feature>
<keyword evidence="6 7" id="KW-0472">Membrane</keyword>
<evidence type="ECO:0000256" key="4">
    <source>
        <dbReference type="ARBA" id="ARBA00022729"/>
    </source>
</evidence>
<dbReference type="SUPFAM" id="SSF81342">
    <property type="entry name" value="Transmembrane di-heme cytochromes"/>
    <property type="match status" value="1"/>
</dbReference>
<organism evidence="10 11">
    <name type="scientific">Candidatus Danuiimicrobium aquiferis</name>
    <dbReference type="NCBI Taxonomy" id="1801832"/>
    <lineage>
        <taxon>Bacteria</taxon>
        <taxon>Pseudomonadati</taxon>
        <taxon>Candidatus Omnitrophota</taxon>
        <taxon>Candidatus Danuiimicrobium</taxon>
    </lineage>
</organism>
<gene>
    <name evidence="10" type="ORF">A3G33_10525</name>
</gene>
<dbReference type="GO" id="GO:0009055">
    <property type="term" value="F:electron transfer activity"/>
    <property type="evidence" value="ECO:0007669"/>
    <property type="project" value="InterPro"/>
</dbReference>
<evidence type="ECO:0000313" key="11">
    <source>
        <dbReference type="Proteomes" id="UP000178187"/>
    </source>
</evidence>
<feature type="chain" id="PRO_5009576493" description="Cytochrome b561 bacterial/Ni-hydrogenase domain-containing protein" evidence="8">
    <location>
        <begin position="37"/>
        <end position="638"/>
    </location>
</feature>
<feature type="signal peptide" evidence="8">
    <location>
        <begin position="1"/>
        <end position="36"/>
    </location>
</feature>
<evidence type="ECO:0000313" key="10">
    <source>
        <dbReference type="EMBL" id="OGW95407.1"/>
    </source>
</evidence>
<keyword evidence="2" id="KW-1003">Cell membrane</keyword>
<evidence type="ECO:0000256" key="2">
    <source>
        <dbReference type="ARBA" id="ARBA00022475"/>
    </source>
</evidence>
<dbReference type="GO" id="GO:0022904">
    <property type="term" value="P:respiratory electron transport chain"/>
    <property type="evidence" value="ECO:0007669"/>
    <property type="project" value="InterPro"/>
</dbReference>
<dbReference type="Pfam" id="PF01292">
    <property type="entry name" value="Ni_hydr_CYTB"/>
    <property type="match status" value="1"/>
</dbReference>
<name>A0A1G1KR59_9BACT</name>
<accession>A0A1G1KR59</accession>
<dbReference type="Proteomes" id="UP000178187">
    <property type="component" value="Unassembled WGS sequence"/>
</dbReference>
<evidence type="ECO:0000256" key="7">
    <source>
        <dbReference type="SAM" id="Phobius"/>
    </source>
</evidence>
<dbReference type="InterPro" id="IPR011577">
    <property type="entry name" value="Cyt_b561_bac/Ni-Hgenase"/>
</dbReference>
<dbReference type="Gene3D" id="1.10.780.10">
    <property type="entry name" value="Hydroxylamine Oxidoreductase, Chain A, domain 1"/>
    <property type="match status" value="1"/>
</dbReference>
<dbReference type="SUPFAM" id="SSF48695">
    <property type="entry name" value="Multiheme cytochromes"/>
    <property type="match status" value="1"/>
</dbReference>
<feature type="transmembrane region" description="Helical" evidence="7">
    <location>
        <begin position="469"/>
        <end position="493"/>
    </location>
</feature>
<keyword evidence="5 7" id="KW-1133">Transmembrane helix</keyword>
<evidence type="ECO:0000256" key="8">
    <source>
        <dbReference type="SAM" id="SignalP"/>
    </source>
</evidence>
<dbReference type="InterPro" id="IPR016174">
    <property type="entry name" value="Di-haem_cyt_TM"/>
</dbReference>
<evidence type="ECO:0000256" key="5">
    <source>
        <dbReference type="ARBA" id="ARBA00022989"/>
    </source>
</evidence>
<evidence type="ECO:0000256" key="1">
    <source>
        <dbReference type="ARBA" id="ARBA00004651"/>
    </source>
</evidence>
<dbReference type="CDD" id="cd08168">
    <property type="entry name" value="Cytochrom_C3"/>
    <property type="match status" value="1"/>
</dbReference>
<feature type="domain" description="Cytochrome b561 bacterial/Ni-hydrogenase" evidence="9">
    <location>
        <begin position="420"/>
        <end position="603"/>
    </location>
</feature>
<keyword evidence="4 8" id="KW-0732">Signal</keyword>
<dbReference type="GO" id="GO:0005886">
    <property type="term" value="C:plasma membrane"/>
    <property type="evidence" value="ECO:0007669"/>
    <property type="project" value="UniProtKB-SubCell"/>
</dbReference>
<keyword evidence="3 7" id="KW-0812">Transmembrane</keyword>
<dbReference type="AlphaFoldDB" id="A0A1G1KR59"/>
<feature type="transmembrane region" description="Helical" evidence="7">
    <location>
        <begin position="374"/>
        <end position="396"/>
    </location>
</feature>
<evidence type="ECO:0000259" key="9">
    <source>
        <dbReference type="Pfam" id="PF01292"/>
    </source>
</evidence>
<dbReference type="EMBL" id="MHFR01000063">
    <property type="protein sequence ID" value="OGW95407.1"/>
    <property type="molecule type" value="Genomic_DNA"/>
</dbReference>
<comment type="subcellular location">
    <subcellularLocation>
        <location evidence="1">Cell membrane</location>
        <topology evidence="1">Multi-pass membrane protein</topology>
    </subcellularLocation>
</comment>
<dbReference type="PANTHER" id="PTHR35038">
    <property type="entry name" value="DISSIMILATORY SULFITE REDUCTASE SIRA"/>
    <property type="match status" value="1"/>
</dbReference>
<evidence type="ECO:0000256" key="6">
    <source>
        <dbReference type="ARBA" id="ARBA00023136"/>
    </source>
</evidence>
<evidence type="ECO:0000256" key="3">
    <source>
        <dbReference type="ARBA" id="ARBA00022692"/>
    </source>
</evidence>
<dbReference type="InterPro" id="IPR051829">
    <property type="entry name" value="Multiheme_Cytochr_ET"/>
</dbReference>
<reference evidence="10 11" key="1">
    <citation type="journal article" date="2016" name="Nat. Commun.">
        <title>Thousands of microbial genomes shed light on interconnected biogeochemical processes in an aquifer system.</title>
        <authorList>
            <person name="Anantharaman K."/>
            <person name="Brown C.T."/>
            <person name="Hug L.A."/>
            <person name="Sharon I."/>
            <person name="Castelle C.J."/>
            <person name="Probst A.J."/>
            <person name="Thomas B.C."/>
            <person name="Singh A."/>
            <person name="Wilkins M.J."/>
            <person name="Karaoz U."/>
            <person name="Brodie E.L."/>
            <person name="Williams K.H."/>
            <person name="Hubbard S.S."/>
            <person name="Banfield J.F."/>
        </authorList>
    </citation>
    <scope>NUCLEOTIDE SEQUENCE [LARGE SCALE GENOMIC DNA]</scope>
</reference>
<comment type="caution">
    <text evidence="10">The sequence shown here is derived from an EMBL/GenBank/DDBJ whole genome shotgun (WGS) entry which is preliminary data.</text>
</comment>
<sequence length="638" mass="71631">MHVQNWLKEKERVKKFSFVFAAFVLICFSSHRQVLAAEGIQNDDCFACHETMDSAKYVSSIHGSRLCTSCHSDIKELPHPEKLAPVQCATCHHIENEIYQNSDHGKAVSFGIPAAGCLSCHGEAHTLLNYRNPESPVFRLNIAKTCGTCHENQEKMAQYALSENSPITSYSESIHGNALLKKGLLSSAICTDCHGSHDLHSPKNPVSKIFPRNVPYTCGKCHENVLKTYERSIHGKAALAGEREAPVCTDCHGEHRIKSHLDPASSVYSATVSEKTCGHCHSSEKINTKFHLPADRVSSYFDSYHGLAGKLGATTVANCASCHGAHDVLPSSDPNSSVNKNNLPKTCGRCHPGAGIQLAEGSVHGKPSPKENHIVYFVSIGYVLLIIGVIGGMLFHNALDFFKKLRLHYQRVKQESTHLRFTRGERIQHFILVITFIVLAYTGFALKYSEAWWNYPFMMIPSNVDWRGLVHKAAAIVFIVLGIYHMCFMILTWRGRLQLNALLPQLRDFGDLFTAMKYYIGISKDRPHFERYNYIEKSEYWALIWGSVIMILTGMILTFENFFMKFLPKWGLDLATAIHFYEAVLATLAILVWHFYFVILDPECYPLSFNMVTGKVAEKEKAIENGSGNDLSNPKEQH</sequence>
<feature type="transmembrane region" description="Helical" evidence="7">
    <location>
        <begin position="430"/>
        <end position="449"/>
    </location>
</feature>
<dbReference type="Gene3D" id="1.10.287.3080">
    <property type="match status" value="1"/>
</dbReference>
<dbReference type="InterPro" id="IPR036280">
    <property type="entry name" value="Multihaem_cyt_sf"/>
</dbReference>
<proteinExistence type="predicted"/>
<dbReference type="Gene3D" id="1.20.950.20">
    <property type="entry name" value="Transmembrane di-heme cytochromes, Chain C"/>
    <property type="match status" value="1"/>
</dbReference>